<dbReference type="InterPro" id="IPR027417">
    <property type="entry name" value="P-loop_NTPase"/>
</dbReference>
<evidence type="ECO:0000313" key="2">
    <source>
        <dbReference type="Proteomes" id="UP000229041"/>
    </source>
</evidence>
<dbReference type="SUPFAM" id="SSF52540">
    <property type="entry name" value="P-loop containing nucleoside triphosphate hydrolases"/>
    <property type="match status" value="1"/>
</dbReference>
<gene>
    <name evidence="1" type="ORF">CO014_01455</name>
</gene>
<dbReference type="InterPro" id="IPR042111">
    <property type="entry name" value="Adenylosuccinate_synth_dom3"/>
</dbReference>
<protein>
    <submittedName>
        <fullName evidence="1">Uncharacterized protein</fullName>
    </submittedName>
</protein>
<organism evidence="1 2">
    <name type="scientific">Candidatus Tagabacteria bacterium CG_4_8_14_3_um_filter_41_8</name>
    <dbReference type="NCBI Taxonomy" id="1975018"/>
    <lineage>
        <taxon>Bacteria</taxon>
        <taxon>Candidatus Tagaibacteriota</taxon>
    </lineage>
</organism>
<dbReference type="EMBL" id="PFQR01000037">
    <property type="protein sequence ID" value="PJC69855.1"/>
    <property type="molecule type" value="Genomic_DNA"/>
</dbReference>
<feature type="non-terminal residue" evidence="1">
    <location>
        <position position="1"/>
    </location>
</feature>
<comment type="caution">
    <text evidence="1">The sequence shown here is derived from an EMBL/GenBank/DDBJ whole genome shotgun (WGS) entry which is preliminary data.</text>
</comment>
<dbReference type="Proteomes" id="UP000229041">
    <property type="component" value="Unassembled WGS sequence"/>
</dbReference>
<name>A0A2M8G8W9_9BACT</name>
<accession>A0A2M8G8W9</accession>
<proteinExistence type="predicted"/>
<sequence length="144" mass="16559">SPHYFDVQVIGVVRSYPIRVAGNSGSFGEDSEEITWDKLTKFAGADQPIIEMTSVTGKVRRVATFSEVDFTRACQVNRPTEIALTFADYLDWRIHEKDEVSRTVESFISDLENLYDAPVMLVKTGPETVIDYNWYRRSMLRKIR</sequence>
<dbReference type="Gene3D" id="3.90.170.10">
    <property type="entry name" value="Adenylosuccinate Synthetase, subunit A, domain 3"/>
    <property type="match status" value="1"/>
</dbReference>
<reference evidence="2" key="1">
    <citation type="submission" date="2017-09" db="EMBL/GenBank/DDBJ databases">
        <title>Depth-based differentiation of microbial function through sediment-hosted aquifers and enrichment of novel symbionts in the deep terrestrial subsurface.</title>
        <authorList>
            <person name="Probst A.J."/>
            <person name="Ladd B."/>
            <person name="Jarett J.K."/>
            <person name="Geller-Mcgrath D.E."/>
            <person name="Sieber C.M.K."/>
            <person name="Emerson J.B."/>
            <person name="Anantharaman K."/>
            <person name="Thomas B.C."/>
            <person name="Malmstrom R."/>
            <person name="Stieglmeier M."/>
            <person name="Klingl A."/>
            <person name="Woyke T."/>
            <person name="Ryan C.M."/>
            <person name="Banfield J.F."/>
        </authorList>
    </citation>
    <scope>NUCLEOTIDE SEQUENCE [LARGE SCALE GENOMIC DNA]</scope>
</reference>
<dbReference type="AlphaFoldDB" id="A0A2M8G8W9"/>
<evidence type="ECO:0000313" key="1">
    <source>
        <dbReference type="EMBL" id="PJC69855.1"/>
    </source>
</evidence>